<dbReference type="EMBL" id="SRPW01003582">
    <property type="protein sequence ID" value="KAG5986591.1"/>
    <property type="molecule type" value="Genomic_DNA"/>
</dbReference>
<dbReference type="GO" id="GO:0036228">
    <property type="term" value="P:protein localization to nuclear inner membrane"/>
    <property type="evidence" value="ECO:0007669"/>
    <property type="project" value="TreeGrafter"/>
</dbReference>
<evidence type="ECO:0000313" key="6">
    <source>
        <dbReference type="Proteomes" id="UP000748025"/>
    </source>
</evidence>
<evidence type="ECO:0000313" key="5">
    <source>
        <dbReference type="EMBL" id="KAG5986591.1"/>
    </source>
</evidence>
<dbReference type="Gene3D" id="1.20.120.1880">
    <property type="entry name" value="Nucleoporin, helical C-terminal domain"/>
    <property type="match status" value="1"/>
</dbReference>
<keyword evidence="2" id="KW-0813">Transport</keyword>
<evidence type="ECO:0000256" key="1">
    <source>
        <dbReference type="ARBA" id="ARBA00004123"/>
    </source>
</evidence>
<evidence type="ECO:0000256" key="3">
    <source>
        <dbReference type="ARBA" id="ARBA00023242"/>
    </source>
</evidence>
<organism evidence="5 6">
    <name type="scientific">Claviceps pusilla</name>
    <dbReference type="NCBI Taxonomy" id="123648"/>
    <lineage>
        <taxon>Eukaryota</taxon>
        <taxon>Fungi</taxon>
        <taxon>Dikarya</taxon>
        <taxon>Ascomycota</taxon>
        <taxon>Pezizomycotina</taxon>
        <taxon>Sordariomycetes</taxon>
        <taxon>Hypocreomycetidae</taxon>
        <taxon>Hypocreales</taxon>
        <taxon>Clavicipitaceae</taxon>
        <taxon>Claviceps</taxon>
    </lineage>
</organism>
<dbReference type="PANTHER" id="PTHR10350">
    <property type="entry name" value="NUCLEAR PORE COMPLEX PROTEIN NUP155"/>
    <property type="match status" value="1"/>
</dbReference>
<dbReference type="Pfam" id="PF03177">
    <property type="entry name" value="Nucleoporin_C"/>
    <property type="match status" value="1"/>
</dbReference>
<evidence type="ECO:0000256" key="2">
    <source>
        <dbReference type="ARBA" id="ARBA00022448"/>
    </source>
</evidence>
<dbReference type="OrthoDB" id="338970at2759"/>
<comment type="caution">
    <text evidence="5">The sequence shown here is derived from an EMBL/GenBank/DDBJ whole genome shotgun (WGS) entry which is preliminary data.</text>
</comment>
<dbReference type="GO" id="GO:0006606">
    <property type="term" value="P:protein import into nucleus"/>
    <property type="evidence" value="ECO:0007669"/>
    <property type="project" value="TreeGrafter"/>
</dbReference>
<protein>
    <recommendedName>
        <fullName evidence="4">Nucleoporin Nup133/Nup155-like C-terminal domain-containing protein</fullName>
    </recommendedName>
</protein>
<dbReference type="GO" id="GO:0044611">
    <property type="term" value="C:nuclear pore inner ring"/>
    <property type="evidence" value="ECO:0007669"/>
    <property type="project" value="TreeGrafter"/>
</dbReference>
<dbReference type="Proteomes" id="UP000748025">
    <property type="component" value="Unassembled WGS sequence"/>
</dbReference>
<dbReference type="PANTHER" id="PTHR10350:SF6">
    <property type="entry name" value="NUCLEAR PORE COMPLEX PROTEIN NUP155"/>
    <property type="match status" value="1"/>
</dbReference>
<proteinExistence type="predicted"/>
<comment type="subcellular location">
    <subcellularLocation>
        <location evidence="1">Nucleus</location>
    </subcellularLocation>
</comment>
<keyword evidence="3" id="KW-0539">Nucleus</keyword>
<name>A0A9P7N2L2_9HYPO</name>
<sequence>MQLFNEYADQAGYYDVCLLIYHSANYRNPTTISGTWSNLIQQTHEEVMTRLDNPEPDMPTPPMPYEAVSSKIQNIARHTSLDSFVFPIQTLLPEVCRYAVAYQQDATIGADPTWPAQLFLSLGVSHDMIVRVLEGIFDTQDYGFSGMVRNRIIEIIAHVVNDWVAEVRRRGGAGKGGSMGPSVGDLLARCEAALPPPGQGNNTGGSDLADVRRVVRTLRREVAGLIERVPTGSLRFLGTVNQLEPVGAS</sequence>
<dbReference type="AlphaFoldDB" id="A0A9P7N2L2"/>
<evidence type="ECO:0000259" key="4">
    <source>
        <dbReference type="Pfam" id="PF03177"/>
    </source>
</evidence>
<dbReference type="InterPro" id="IPR004870">
    <property type="entry name" value="Nucleoporin_Nup155"/>
</dbReference>
<feature type="domain" description="Nucleoporin Nup133/Nup155-like C-terminal" evidence="4">
    <location>
        <begin position="2"/>
        <end position="172"/>
    </location>
</feature>
<keyword evidence="6" id="KW-1185">Reference proteome</keyword>
<dbReference type="InterPro" id="IPR042538">
    <property type="entry name" value="Nucleoporin_Nup155_C_3"/>
</dbReference>
<gene>
    <name evidence="5" type="ORF">E4U43_005446</name>
</gene>
<accession>A0A9P7N2L2</accession>
<dbReference type="GO" id="GO:0000972">
    <property type="term" value="P:transcription-dependent tethering of RNA polymerase II gene DNA at nuclear periphery"/>
    <property type="evidence" value="ECO:0007669"/>
    <property type="project" value="TreeGrafter"/>
</dbReference>
<reference evidence="5" key="1">
    <citation type="journal article" date="2020" name="bioRxiv">
        <title>Whole genome comparisons of ergot fungi reveals the divergence and evolution of species within the genus Claviceps are the result of varying mechanisms driving genome evolution and host range expansion.</title>
        <authorList>
            <person name="Wyka S.A."/>
            <person name="Mondo S.J."/>
            <person name="Liu M."/>
            <person name="Dettman J."/>
            <person name="Nalam V."/>
            <person name="Broders K.D."/>
        </authorList>
    </citation>
    <scope>NUCLEOTIDE SEQUENCE</scope>
    <source>
        <strain evidence="5">CCC 602</strain>
    </source>
</reference>
<dbReference type="GO" id="GO:0017056">
    <property type="term" value="F:structural constituent of nuclear pore"/>
    <property type="evidence" value="ECO:0007669"/>
    <property type="project" value="InterPro"/>
</dbReference>
<dbReference type="InterPro" id="IPR007187">
    <property type="entry name" value="Nucleoporin_Nup133/Nup155_C"/>
</dbReference>
<dbReference type="GO" id="GO:0006405">
    <property type="term" value="P:RNA export from nucleus"/>
    <property type="evidence" value="ECO:0007669"/>
    <property type="project" value="TreeGrafter"/>
</dbReference>